<sequence>MMREEERILGEGRKTKGRKEERRRDPRGMTTVEELAERYLVGYDGWF</sequence>
<organism evidence="2 3">
    <name type="scientific">Candidatus Methanocrinis alkalitolerans</name>
    <dbReference type="NCBI Taxonomy" id="3033395"/>
    <lineage>
        <taxon>Archaea</taxon>
        <taxon>Methanobacteriati</taxon>
        <taxon>Methanobacteriota</taxon>
        <taxon>Stenosarchaea group</taxon>
        <taxon>Methanomicrobia</taxon>
        <taxon>Methanotrichales</taxon>
        <taxon>Methanotrichaceae</taxon>
        <taxon>Methanocrinis</taxon>
    </lineage>
</organism>
<dbReference type="EMBL" id="JARFPL010000018">
    <property type="protein sequence ID" value="MDF0593356.1"/>
    <property type="molecule type" value="Genomic_DNA"/>
</dbReference>
<gene>
    <name evidence="2" type="ORF">P0O24_07150</name>
</gene>
<dbReference type="RefSeq" id="WP_316969061.1">
    <property type="nucleotide sequence ID" value="NZ_JARFPL010000018.1"/>
</dbReference>
<accession>A0ABT5XF58</accession>
<evidence type="ECO:0000256" key="1">
    <source>
        <dbReference type="SAM" id="MobiDB-lite"/>
    </source>
</evidence>
<evidence type="ECO:0000313" key="2">
    <source>
        <dbReference type="EMBL" id="MDF0593356.1"/>
    </source>
</evidence>
<feature type="region of interest" description="Disordered" evidence="1">
    <location>
        <begin position="1"/>
        <end position="28"/>
    </location>
</feature>
<reference evidence="2 3" key="1">
    <citation type="submission" date="2023-03" db="EMBL/GenBank/DDBJ databases">
        <title>Whole genome sequencing of Methanotrichaceae archaeon M04Ac.</title>
        <authorList>
            <person name="Khomyakova M.A."/>
            <person name="Merkel A.Y."/>
            <person name="Slobodkin A.I."/>
        </authorList>
    </citation>
    <scope>NUCLEOTIDE SEQUENCE [LARGE SCALE GENOMIC DNA]</scope>
    <source>
        <strain evidence="2 3">M04Ac</strain>
    </source>
</reference>
<name>A0ABT5XF58_9EURY</name>
<protein>
    <submittedName>
        <fullName evidence="2">Uncharacterized protein</fullName>
    </submittedName>
</protein>
<evidence type="ECO:0000313" key="3">
    <source>
        <dbReference type="Proteomes" id="UP001215956"/>
    </source>
</evidence>
<feature type="compositionally biased region" description="Basic and acidic residues" evidence="1">
    <location>
        <begin position="1"/>
        <end position="27"/>
    </location>
</feature>
<proteinExistence type="predicted"/>
<comment type="caution">
    <text evidence="2">The sequence shown here is derived from an EMBL/GenBank/DDBJ whole genome shotgun (WGS) entry which is preliminary data.</text>
</comment>
<dbReference type="Proteomes" id="UP001215956">
    <property type="component" value="Unassembled WGS sequence"/>
</dbReference>
<keyword evidence="3" id="KW-1185">Reference proteome</keyword>